<dbReference type="AlphaFoldDB" id="A0A1R3GYI3"/>
<feature type="non-terminal residue" evidence="1">
    <location>
        <position position="103"/>
    </location>
</feature>
<gene>
    <name evidence="1" type="ORF">CCACVL1_22502</name>
</gene>
<dbReference type="Gramene" id="OMO63060">
    <property type="protein sequence ID" value="OMO63060"/>
    <property type="gene ID" value="CCACVL1_22502"/>
</dbReference>
<sequence length="103" mass="11524">MYTGVPSVRTSCSIGPYTLSESNCALGRTYFEVHLHAPPLLAWPWRHSSKLGRRTLFNFQGATLHQALGHRGFVLGLVGYLRGIVSMDPHKVEHFATLMMNLD</sequence>
<evidence type="ECO:0000313" key="2">
    <source>
        <dbReference type="Proteomes" id="UP000188268"/>
    </source>
</evidence>
<name>A0A1R3GYI3_COCAP</name>
<proteinExistence type="predicted"/>
<evidence type="ECO:0000313" key="1">
    <source>
        <dbReference type="EMBL" id="OMO63060.1"/>
    </source>
</evidence>
<keyword evidence="2" id="KW-1185">Reference proteome</keyword>
<organism evidence="1 2">
    <name type="scientific">Corchorus capsularis</name>
    <name type="common">Jute</name>
    <dbReference type="NCBI Taxonomy" id="210143"/>
    <lineage>
        <taxon>Eukaryota</taxon>
        <taxon>Viridiplantae</taxon>
        <taxon>Streptophyta</taxon>
        <taxon>Embryophyta</taxon>
        <taxon>Tracheophyta</taxon>
        <taxon>Spermatophyta</taxon>
        <taxon>Magnoliopsida</taxon>
        <taxon>eudicotyledons</taxon>
        <taxon>Gunneridae</taxon>
        <taxon>Pentapetalae</taxon>
        <taxon>rosids</taxon>
        <taxon>malvids</taxon>
        <taxon>Malvales</taxon>
        <taxon>Malvaceae</taxon>
        <taxon>Grewioideae</taxon>
        <taxon>Apeibeae</taxon>
        <taxon>Corchorus</taxon>
    </lineage>
</organism>
<reference evidence="1 2" key="1">
    <citation type="submission" date="2013-09" db="EMBL/GenBank/DDBJ databases">
        <title>Corchorus capsularis genome sequencing.</title>
        <authorList>
            <person name="Alam M."/>
            <person name="Haque M.S."/>
            <person name="Islam M.S."/>
            <person name="Emdad E.M."/>
            <person name="Islam M.M."/>
            <person name="Ahmed B."/>
            <person name="Halim A."/>
            <person name="Hossen Q.M.M."/>
            <person name="Hossain M.Z."/>
            <person name="Ahmed R."/>
            <person name="Khan M.M."/>
            <person name="Islam R."/>
            <person name="Rashid M.M."/>
            <person name="Khan S.A."/>
            <person name="Rahman M.S."/>
            <person name="Alam M."/>
        </authorList>
    </citation>
    <scope>NUCLEOTIDE SEQUENCE [LARGE SCALE GENOMIC DNA]</scope>
    <source>
        <strain evidence="2">cv. CVL-1</strain>
        <tissue evidence="1">Whole seedling</tissue>
    </source>
</reference>
<protein>
    <submittedName>
        <fullName evidence="1">Uncharacterized protein</fullName>
    </submittedName>
</protein>
<accession>A0A1R3GYI3</accession>
<dbReference type="EMBL" id="AWWV01013041">
    <property type="protein sequence ID" value="OMO63060.1"/>
    <property type="molecule type" value="Genomic_DNA"/>
</dbReference>
<comment type="caution">
    <text evidence="1">The sequence shown here is derived from an EMBL/GenBank/DDBJ whole genome shotgun (WGS) entry which is preliminary data.</text>
</comment>
<dbReference type="Proteomes" id="UP000188268">
    <property type="component" value="Unassembled WGS sequence"/>
</dbReference>